<keyword evidence="3" id="KW-0732">Signal</keyword>
<evidence type="ECO:0000256" key="2">
    <source>
        <dbReference type="ARBA" id="ARBA00022448"/>
    </source>
</evidence>
<organism evidence="5 6">
    <name type="scientific">Paludibaculum fermentans</name>
    <dbReference type="NCBI Taxonomy" id="1473598"/>
    <lineage>
        <taxon>Bacteria</taxon>
        <taxon>Pseudomonadati</taxon>
        <taxon>Acidobacteriota</taxon>
        <taxon>Terriglobia</taxon>
        <taxon>Bryobacterales</taxon>
        <taxon>Bryobacteraceae</taxon>
        <taxon>Paludibaculum</taxon>
    </lineage>
</organism>
<dbReference type="CDD" id="cd08500">
    <property type="entry name" value="PBP2_NikA_DppA_OppA_like_4"/>
    <property type="match status" value="1"/>
</dbReference>
<dbReference type="Proteomes" id="UP000593892">
    <property type="component" value="Chromosome"/>
</dbReference>
<dbReference type="GO" id="GO:1904680">
    <property type="term" value="F:peptide transmembrane transporter activity"/>
    <property type="evidence" value="ECO:0007669"/>
    <property type="project" value="TreeGrafter"/>
</dbReference>
<evidence type="ECO:0000259" key="4">
    <source>
        <dbReference type="Pfam" id="PF00496"/>
    </source>
</evidence>
<dbReference type="Gene3D" id="3.10.105.10">
    <property type="entry name" value="Dipeptide-binding Protein, Domain 3"/>
    <property type="match status" value="1"/>
</dbReference>
<gene>
    <name evidence="5" type="ORF">IRI77_12410</name>
</gene>
<dbReference type="AlphaFoldDB" id="A0A7S7NVR4"/>
<keyword evidence="6" id="KW-1185">Reference proteome</keyword>
<evidence type="ECO:0000256" key="3">
    <source>
        <dbReference type="ARBA" id="ARBA00022729"/>
    </source>
</evidence>
<evidence type="ECO:0000313" key="6">
    <source>
        <dbReference type="Proteomes" id="UP000593892"/>
    </source>
</evidence>
<dbReference type="Gene3D" id="3.90.76.10">
    <property type="entry name" value="Dipeptide-binding Protein, Domain 1"/>
    <property type="match status" value="1"/>
</dbReference>
<dbReference type="GO" id="GO:0015833">
    <property type="term" value="P:peptide transport"/>
    <property type="evidence" value="ECO:0007669"/>
    <property type="project" value="TreeGrafter"/>
</dbReference>
<dbReference type="InterPro" id="IPR039424">
    <property type="entry name" value="SBP_5"/>
</dbReference>
<dbReference type="GO" id="GO:0030288">
    <property type="term" value="C:outer membrane-bounded periplasmic space"/>
    <property type="evidence" value="ECO:0007669"/>
    <property type="project" value="UniProtKB-ARBA"/>
</dbReference>
<dbReference type="RefSeq" id="WP_194452366.1">
    <property type="nucleotide sequence ID" value="NZ_CP063849.1"/>
</dbReference>
<dbReference type="PIRSF" id="PIRSF002741">
    <property type="entry name" value="MppA"/>
    <property type="match status" value="1"/>
</dbReference>
<evidence type="ECO:0000313" key="5">
    <source>
        <dbReference type="EMBL" id="QOY90708.1"/>
    </source>
</evidence>
<dbReference type="KEGG" id="pfer:IRI77_12410"/>
<dbReference type="SUPFAM" id="SSF53850">
    <property type="entry name" value="Periplasmic binding protein-like II"/>
    <property type="match status" value="1"/>
</dbReference>
<dbReference type="EMBL" id="CP063849">
    <property type="protein sequence ID" value="QOY90708.1"/>
    <property type="molecule type" value="Genomic_DNA"/>
</dbReference>
<feature type="domain" description="Solute-binding protein family 5" evidence="4">
    <location>
        <begin position="61"/>
        <end position="438"/>
    </location>
</feature>
<accession>A0A7S7NVR4</accession>
<reference evidence="5 6" key="1">
    <citation type="submission" date="2020-10" db="EMBL/GenBank/DDBJ databases">
        <title>Complete genome sequence of Paludibaculum fermentans P105T, a facultatively anaerobic acidobacterium capable of dissimilatory Fe(III) reduction.</title>
        <authorList>
            <person name="Dedysh S.N."/>
            <person name="Beletsky A.V."/>
            <person name="Kulichevskaya I.S."/>
            <person name="Mardanov A.V."/>
            <person name="Ravin N.V."/>
        </authorList>
    </citation>
    <scope>NUCLEOTIDE SEQUENCE [LARGE SCALE GENOMIC DNA]</scope>
    <source>
        <strain evidence="5 6">P105</strain>
    </source>
</reference>
<proteinExistence type="inferred from homology"/>
<dbReference type="Gene3D" id="3.40.190.10">
    <property type="entry name" value="Periplasmic binding protein-like II"/>
    <property type="match status" value="1"/>
</dbReference>
<dbReference type="Pfam" id="PF00496">
    <property type="entry name" value="SBP_bac_5"/>
    <property type="match status" value="1"/>
</dbReference>
<dbReference type="InterPro" id="IPR030678">
    <property type="entry name" value="Peptide/Ni-bd"/>
</dbReference>
<comment type="similarity">
    <text evidence="1">Belongs to the bacterial solute-binding protein 5 family.</text>
</comment>
<sequence>MMRLLTLTLLLVLSLSAAELRFALHSEPKQLDPLLVADDSAEAIRYLTEGVLIRVNRLTQKPEGELAVSWQVTNGGKRVVFTLRRGVKFPDGSSFTAKDVAATFQKLFDPALHSPLADTFKTDKGEVRVSAQDDYTVVADFPASAGAFERLFDQVPILSASAKQRPAPGLGPFVIAENSPGAHLLLKRNPAYWKRQADGKPLPVLDGIRIEFQQNRDLELLRFRRGELHLIDSLTPDLYERLAKEAAGQAIDAGPTTDVEFLWFNMAPQSPLPAYKKAWFQSQAFRRAVSEAISRADMSRVVYRGHASLSAGYVSPANKQWFNARLAPHRFDAGAAAKRLAQGGFVLKGAVLQDAGGHPVEFSLITNAGSKTREPMAAMIQQDLGKIGIKVNIVTLDFPSLIQRITRTLDYETCLLGFVNIDIDPNGIMNILLSSAANHPWNPSQKTPATPWEAEVDKLMLAQAASSDIAARKKSFDRVQEILLEQSPAVFLLHPNSLSAVSSQVRGAKPVPFYPRTFWDAERLTLVQGK</sequence>
<name>A0A7S7NVR4_PALFE</name>
<dbReference type="InterPro" id="IPR000914">
    <property type="entry name" value="SBP_5_dom"/>
</dbReference>
<keyword evidence="2" id="KW-0813">Transport</keyword>
<dbReference type="PANTHER" id="PTHR30290:SF9">
    <property type="entry name" value="OLIGOPEPTIDE-BINDING PROTEIN APPA"/>
    <property type="match status" value="1"/>
</dbReference>
<evidence type="ECO:0000256" key="1">
    <source>
        <dbReference type="ARBA" id="ARBA00005695"/>
    </source>
</evidence>
<dbReference type="GO" id="GO:0043190">
    <property type="term" value="C:ATP-binding cassette (ABC) transporter complex"/>
    <property type="evidence" value="ECO:0007669"/>
    <property type="project" value="InterPro"/>
</dbReference>
<protein>
    <submittedName>
        <fullName evidence="5">ABC transporter substrate-binding protein</fullName>
    </submittedName>
</protein>
<dbReference type="PANTHER" id="PTHR30290">
    <property type="entry name" value="PERIPLASMIC BINDING COMPONENT OF ABC TRANSPORTER"/>
    <property type="match status" value="1"/>
</dbReference>